<dbReference type="InterPro" id="IPR007110">
    <property type="entry name" value="Ig-like_dom"/>
</dbReference>
<evidence type="ECO:0000256" key="1">
    <source>
        <dbReference type="ARBA" id="ARBA00004370"/>
    </source>
</evidence>
<dbReference type="InterPro" id="IPR013106">
    <property type="entry name" value="Ig_V-set"/>
</dbReference>
<dbReference type="PROSITE" id="PS50835">
    <property type="entry name" value="IG_LIKE"/>
    <property type="match status" value="1"/>
</dbReference>
<organism evidence="5 6">
    <name type="scientific">Haplochromis burtoni</name>
    <name type="common">Burton's mouthbrooder</name>
    <name type="synonym">Chromis burtoni</name>
    <dbReference type="NCBI Taxonomy" id="8153"/>
    <lineage>
        <taxon>Eukaryota</taxon>
        <taxon>Metazoa</taxon>
        <taxon>Chordata</taxon>
        <taxon>Craniata</taxon>
        <taxon>Vertebrata</taxon>
        <taxon>Euteleostomi</taxon>
        <taxon>Actinopterygii</taxon>
        <taxon>Neopterygii</taxon>
        <taxon>Teleostei</taxon>
        <taxon>Neoteleostei</taxon>
        <taxon>Acanthomorphata</taxon>
        <taxon>Ovalentaria</taxon>
        <taxon>Cichlomorphae</taxon>
        <taxon>Cichliformes</taxon>
        <taxon>Cichlidae</taxon>
        <taxon>African cichlids</taxon>
        <taxon>Pseudocrenilabrinae</taxon>
        <taxon>Haplochromini</taxon>
        <taxon>Haplochromis</taxon>
    </lineage>
</organism>
<dbReference type="PANTHER" id="PTHR24100">
    <property type="entry name" value="BUTYROPHILIN"/>
    <property type="match status" value="1"/>
</dbReference>
<evidence type="ECO:0000259" key="4">
    <source>
        <dbReference type="PROSITE" id="PS50835"/>
    </source>
</evidence>
<reference evidence="5" key="1">
    <citation type="submission" date="2025-08" db="UniProtKB">
        <authorList>
            <consortium name="Ensembl"/>
        </authorList>
    </citation>
    <scope>IDENTIFICATION</scope>
</reference>
<evidence type="ECO:0000313" key="5">
    <source>
        <dbReference type="Ensembl" id="ENSHBUP00000030536.1"/>
    </source>
</evidence>
<dbReference type="Ensembl" id="ENSHBUT00000033111.1">
    <property type="protein sequence ID" value="ENSHBUP00000030536.1"/>
    <property type="gene ID" value="ENSHBUG00000015659.1"/>
</dbReference>
<keyword evidence="6" id="KW-1185">Reference proteome</keyword>
<reference evidence="5" key="2">
    <citation type="submission" date="2025-09" db="UniProtKB">
        <authorList>
            <consortium name="Ensembl"/>
        </authorList>
    </citation>
    <scope>IDENTIFICATION</scope>
</reference>
<accession>A0A3Q2WX14</accession>
<keyword evidence="2" id="KW-0472">Membrane</keyword>
<dbReference type="SUPFAM" id="SSF48726">
    <property type="entry name" value="Immunoglobulin"/>
    <property type="match status" value="3"/>
</dbReference>
<dbReference type="InterPro" id="IPR050504">
    <property type="entry name" value="IgSF_BTN/MOG"/>
</dbReference>
<feature type="domain" description="Ig-like" evidence="4">
    <location>
        <begin position="20"/>
        <end position="131"/>
    </location>
</feature>
<dbReference type="GeneTree" id="ENSGT01150000287060"/>
<keyword evidence="3" id="KW-0393">Immunoglobulin domain</keyword>
<dbReference type="InterPro" id="IPR036179">
    <property type="entry name" value="Ig-like_dom_sf"/>
</dbReference>
<dbReference type="SMART" id="SM00409">
    <property type="entry name" value="IG"/>
    <property type="match status" value="2"/>
</dbReference>
<dbReference type="Gene3D" id="2.60.40.10">
    <property type="entry name" value="Immunoglobulins"/>
    <property type="match status" value="3"/>
</dbReference>
<comment type="subcellular location">
    <subcellularLocation>
        <location evidence="1">Membrane</location>
    </subcellularLocation>
</comment>
<dbReference type="GO" id="GO:0005102">
    <property type="term" value="F:signaling receptor binding"/>
    <property type="evidence" value="ECO:0007669"/>
    <property type="project" value="TreeGrafter"/>
</dbReference>
<evidence type="ECO:0000313" key="6">
    <source>
        <dbReference type="Proteomes" id="UP000264840"/>
    </source>
</evidence>
<dbReference type="GO" id="GO:0001817">
    <property type="term" value="P:regulation of cytokine production"/>
    <property type="evidence" value="ECO:0007669"/>
    <property type="project" value="TreeGrafter"/>
</dbReference>
<dbReference type="Pfam" id="PF07686">
    <property type="entry name" value="V-set"/>
    <property type="match status" value="3"/>
</dbReference>
<dbReference type="GO" id="GO:0009897">
    <property type="term" value="C:external side of plasma membrane"/>
    <property type="evidence" value="ECO:0007669"/>
    <property type="project" value="TreeGrafter"/>
</dbReference>
<dbReference type="AlphaFoldDB" id="A0A3Q2WX14"/>
<name>A0A3Q2WX14_HAPBU</name>
<evidence type="ECO:0000256" key="2">
    <source>
        <dbReference type="ARBA" id="ARBA00023136"/>
    </source>
</evidence>
<dbReference type="InterPro" id="IPR013783">
    <property type="entry name" value="Ig-like_fold"/>
</dbReference>
<protein>
    <recommendedName>
        <fullName evidence="4">Ig-like domain-containing protein</fullName>
    </recommendedName>
</protein>
<dbReference type="PANTHER" id="PTHR24100:SF151">
    <property type="entry name" value="ICOS LIGAND"/>
    <property type="match status" value="1"/>
</dbReference>
<dbReference type="Proteomes" id="UP000264840">
    <property type="component" value="Unplaced"/>
</dbReference>
<dbReference type="OMA" id="YETDHIN"/>
<dbReference type="InterPro" id="IPR003599">
    <property type="entry name" value="Ig_sub"/>
</dbReference>
<evidence type="ECO:0000256" key="3">
    <source>
        <dbReference type="ARBA" id="ARBA00023319"/>
    </source>
</evidence>
<sequence length="375" mass="43149">LQVNRWFLKWCRSRNMLYSGSLSSLLPEVKVRSGQNVTLQCQGPRGLNITLLEWSKPEFNSESYVFFFQNHRLYENYQHESFRGRVALKDRSMKDGDVSVILRNVNINDTGTYSCEITTRMKGKVVHEVVHSINLKVTDSGGFVEVRLTAFRAQLFVEGFHFSSFILKGCQGPRDAEITLLKWNRADLKSDDYVFLYRNQRPYENYQHESFKGRVNLMDPSMKDGNVSVTLRNVKLTDTGTYKGCFVALINNNIKLCTKGITNVKKSGFIYIFLYVNIYGAPTDKTRTNSKTHFYYQHERFKGRVELADPSMKNGNVSVILKNVNVNDTGTYECRIITSNLSSGQRVQSESRQSIDLTVIDSGELRGSLYYLFFF</sequence>
<dbReference type="GO" id="GO:0050852">
    <property type="term" value="P:T cell receptor signaling pathway"/>
    <property type="evidence" value="ECO:0007669"/>
    <property type="project" value="TreeGrafter"/>
</dbReference>
<proteinExistence type="predicted"/>